<evidence type="ECO:0000313" key="3">
    <source>
        <dbReference type="Proteomes" id="UP001331761"/>
    </source>
</evidence>
<proteinExistence type="predicted"/>
<sequence length="162" mass="18093">MVSNCRNNVVASEPVRIFCVTCQRPRRRQNRQRGNNLGLRQRARDSRRGNGAQRGVFRAHRNTKRTANRIFNHPVIHGVLVRQPKAIALGVSQMSFITPSETKMHEVAVGVSPTVFEDGGDSSTFQEARRSSSSDEKLFSTTTLQRTSSEEGNLQSSLVAKQ</sequence>
<feature type="compositionally biased region" description="Polar residues" evidence="1">
    <location>
        <begin position="139"/>
        <end position="162"/>
    </location>
</feature>
<comment type="caution">
    <text evidence="2">The sequence shown here is derived from an EMBL/GenBank/DDBJ whole genome shotgun (WGS) entry which is preliminary data.</text>
</comment>
<evidence type="ECO:0000256" key="1">
    <source>
        <dbReference type="SAM" id="MobiDB-lite"/>
    </source>
</evidence>
<dbReference type="Proteomes" id="UP001331761">
    <property type="component" value="Unassembled WGS sequence"/>
</dbReference>
<name>A0AAN8EUL7_TRICO</name>
<feature type="region of interest" description="Disordered" evidence="1">
    <location>
        <begin position="28"/>
        <end position="55"/>
    </location>
</feature>
<evidence type="ECO:0000313" key="2">
    <source>
        <dbReference type="EMBL" id="KAK5964550.1"/>
    </source>
</evidence>
<organism evidence="2 3">
    <name type="scientific">Trichostrongylus colubriformis</name>
    <name type="common">Black scour worm</name>
    <dbReference type="NCBI Taxonomy" id="6319"/>
    <lineage>
        <taxon>Eukaryota</taxon>
        <taxon>Metazoa</taxon>
        <taxon>Ecdysozoa</taxon>
        <taxon>Nematoda</taxon>
        <taxon>Chromadorea</taxon>
        <taxon>Rhabditida</taxon>
        <taxon>Rhabditina</taxon>
        <taxon>Rhabditomorpha</taxon>
        <taxon>Strongyloidea</taxon>
        <taxon>Trichostrongylidae</taxon>
        <taxon>Trichostrongylus</taxon>
    </lineage>
</organism>
<reference evidence="2 3" key="1">
    <citation type="submission" date="2019-10" db="EMBL/GenBank/DDBJ databases">
        <title>Assembly and Annotation for the nematode Trichostrongylus colubriformis.</title>
        <authorList>
            <person name="Martin J."/>
        </authorList>
    </citation>
    <scope>NUCLEOTIDE SEQUENCE [LARGE SCALE GENOMIC DNA]</scope>
    <source>
        <strain evidence="2">G859</strain>
        <tissue evidence="2">Whole worm</tissue>
    </source>
</reference>
<feature type="compositionally biased region" description="Basic and acidic residues" evidence="1">
    <location>
        <begin position="127"/>
        <end position="138"/>
    </location>
</feature>
<dbReference type="AlphaFoldDB" id="A0AAN8EUL7"/>
<feature type="region of interest" description="Disordered" evidence="1">
    <location>
        <begin position="116"/>
        <end position="162"/>
    </location>
</feature>
<gene>
    <name evidence="2" type="ORF">GCK32_017722</name>
</gene>
<accession>A0AAN8EUL7</accession>
<dbReference type="EMBL" id="WIXE01025667">
    <property type="protein sequence ID" value="KAK5964550.1"/>
    <property type="molecule type" value="Genomic_DNA"/>
</dbReference>
<protein>
    <submittedName>
        <fullName evidence="2">Uncharacterized protein</fullName>
    </submittedName>
</protein>
<keyword evidence="3" id="KW-1185">Reference proteome</keyword>